<keyword evidence="11 13" id="KW-0234">DNA repair</keyword>
<dbReference type="AlphaFoldDB" id="A0A235BPT1"/>
<dbReference type="GO" id="GO:0005737">
    <property type="term" value="C:cytoplasm"/>
    <property type="evidence" value="ECO:0007669"/>
    <property type="project" value="UniProtKB-SubCell"/>
</dbReference>
<dbReference type="GO" id="GO:0006281">
    <property type="term" value="P:DNA repair"/>
    <property type="evidence" value="ECO:0007669"/>
    <property type="project" value="UniProtKB-UniRule"/>
</dbReference>
<evidence type="ECO:0000256" key="4">
    <source>
        <dbReference type="ARBA" id="ARBA00022723"/>
    </source>
</evidence>
<evidence type="ECO:0000256" key="1">
    <source>
        <dbReference type="ARBA" id="ARBA00009518"/>
    </source>
</evidence>
<dbReference type="PRINTS" id="PR00696">
    <property type="entry name" value="RSOLVASERUVC"/>
</dbReference>
<evidence type="ECO:0000256" key="2">
    <source>
        <dbReference type="ARBA" id="ARBA00022490"/>
    </source>
</evidence>
<feature type="binding site" evidence="13">
    <location>
        <position position="152"/>
    </location>
    <ligand>
        <name>Mg(2+)</name>
        <dbReference type="ChEBI" id="CHEBI:18420"/>
        <label>1</label>
    </ligand>
</feature>
<keyword evidence="10 13" id="KW-0233">DNA recombination</keyword>
<keyword evidence="2 13" id="KW-0963">Cytoplasm</keyword>
<sequence>MPILTSRTKFSTRCPGLRILGIDPGLSASGYGVIENNRVLDFGVISTDPQMSVPERLRKLGNAFNSIIRRTGPGYCAIETLFFKVVGARSVLLSAQSKGVILYVLARKRIPVKEFTPATIKLATTGSGQASKRQMNYMIKQILSLDDNVPEHAADALAAAYCLSRRL</sequence>
<comment type="similarity">
    <text evidence="1 13">Belongs to the RuvC family.</text>
</comment>
<dbReference type="GO" id="GO:0003677">
    <property type="term" value="F:DNA binding"/>
    <property type="evidence" value="ECO:0007669"/>
    <property type="project" value="UniProtKB-KW"/>
</dbReference>
<dbReference type="InterPro" id="IPR012337">
    <property type="entry name" value="RNaseH-like_sf"/>
</dbReference>
<feature type="active site" evidence="13">
    <location>
        <position position="23"/>
    </location>
</feature>
<evidence type="ECO:0000256" key="5">
    <source>
        <dbReference type="ARBA" id="ARBA00022759"/>
    </source>
</evidence>
<dbReference type="PANTHER" id="PTHR30194">
    <property type="entry name" value="CROSSOVER JUNCTION ENDODEOXYRIBONUCLEASE RUVC"/>
    <property type="match status" value="1"/>
</dbReference>
<evidence type="ECO:0000313" key="15">
    <source>
        <dbReference type="Proteomes" id="UP000215559"/>
    </source>
</evidence>
<evidence type="ECO:0000256" key="7">
    <source>
        <dbReference type="ARBA" id="ARBA00022801"/>
    </source>
</evidence>
<gene>
    <name evidence="13" type="primary">ruvC</name>
    <name evidence="14" type="ORF">CH330_08970</name>
</gene>
<dbReference type="FunFam" id="3.30.420.10:FF:000002">
    <property type="entry name" value="Crossover junction endodeoxyribonuclease RuvC"/>
    <property type="match status" value="1"/>
</dbReference>
<accession>A0A235BPT1</accession>
<reference evidence="14 15" key="1">
    <citation type="submission" date="2017-07" db="EMBL/GenBank/DDBJ databases">
        <title>Recovery of genomes from metagenomes via a dereplication, aggregation, and scoring strategy.</title>
        <authorList>
            <person name="Sieber C.M."/>
            <person name="Probst A.J."/>
            <person name="Sharrar A."/>
            <person name="Thomas B.C."/>
            <person name="Hess M."/>
            <person name="Tringe S.G."/>
            <person name="Banfield J.F."/>
        </authorList>
    </citation>
    <scope>NUCLEOTIDE SEQUENCE [LARGE SCALE GENOMIC DNA]</scope>
    <source>
        <strain evidence="14">JGI_Cruoil_03_51_56</strain>
    </source>
</reference>
<dbReference type="EC" id="3.1.21.10" evidence="13"/>
<dbReference type="GO" id="GO:0048476">
    <property type="term" value="C:Holliday junction resolvase complex"/>
    <property type="evidence" value="ECO:0007669"/>
    <property type="project" value="UniProtKB-UniRule"/>
</dbReference>
<keyword evidence="9 13" id="KW-0238">DNA-binding</keyword>
<dbReference type="SUPFAM" id="SSF53098">
    <property type="entry name" value="Ribonuclease H-like"/>
    <property type="match status" value="1"/>
</dbReference>
<comment type="function">
    <text evidence="13">The RuvA-RuvB-RuvC complex processes Holliday junction (HJ) DNA during genetic recombination and DNA repair. Endonuclease that resolves HJ intermediates. Cleaves cruciform DNA by making single-stranded nicks across the HJ at symmetrical positions within the homologous arms, yielding a 5'-phosphate and a 3'-hydroxyl group; requires a central core of homology in the junction. The consensus cleavage sequence is 5'-(A/T)TT(C/G)-3'. Cleavage occurs on the 3'-side of the TT dinucleotide at the point of strand exchange. HJ branch migration catalyzed by RuvA-RuvB allows RuvC to scan DNA until it finds its consensus sequence, where it cleaves and resolves the cruciform DNA.</text>
</comment>
<feature type="binding site" evidence="13">
    <location>
        <position position="23"/>
    </location>
    <ligand>
        <name>Mg(2+)</name>
        <dbReference type="ChEBI" id="CHEBI:18420"/>
        <label>1</label>
    </ligand>
</feature>
<dbReference type="GO" id="GO:0006310">
    <property type="term" value="P:DNA recombination"/>
    <property type="evidence" value="ECO:0007669"/>
    <property type="project" value="UniProtKB-UniRule"/>
</dbReference>
<evidence type="ECO:0000313" key="14">
    <source>
        <dbReference type="EMBL" id="OYD14328.1"/>
    </source>
</evidence>
<dbReference type="GO" id="GO:0008821">
    <property type="term" value="F:crossover junction DNA endonuclease activity"/>
    <property type="evidence" value="ECO:0007669"/>
    <property type="project" value="UniProtKB-UniRule"/>
</dbReference>
<comment type="subcellular location">
    <subcellularLocation>
        <location evidence="13">Cytoplasm</location>
    </subcellularLocation>
</comment>
<dbReference type="Proteomes" id="UP000215559">
    <property type="component" value="Unassembled WGS sequence"/>
</dbReference>
<evidence type="ECO:0000256" key="13">
    <source>
        <dbReference type="HAMAP-Rule" id="MF_00034"/>
    </source>
</evidence>
<dbReference type="InterPro" id="IPR036397">
    <property type="entry name" value="RNaseH_sf"/>
</dbReference>
<organism evidence="14 15">
    <name type="scientific">candidate division WOR-3 bacterium JGI_Cruoil_03_51_56</name>
    <dbReference type="NCBI Taxonomy" id="1973747"/>
    <lineage>
        <taxon>Bacteria</taxon>
        <taxon>Bacteria division WOR-3</taxon>
    </lineage>
</organism>
<keyword evidence="7 13" id="KW-0378">Hydrolase</keyword>
<keyword evidence="3 13" id="KW-0540">Nuclease</keyword>
<feature type="active site" evidence="13">
    <location>
        <position position="79"/>
    </location>
</feature>
<keyword evidence="5 13" id="KW-0255">Endonuclease</keyword>
<feature type="binding site" evidence="13">
    <location>
        <position position="79"/>
    </location>
    <ligand>
        <name>Mg(2+)</name>
        <dbReference type="ChEBI" id="CHEBI:18420"/>
        <label>2</label>
    </ligand>
</feature>
<comment type="cofactor">
    <cofactor evidence="13">
        <name>Mg(2+)</name>
        <dbReference type="ChEBI" id="CHEBI:18420"/>
    </cofactor>
    <text evidence="13">Binds 2 Mg(2+) ion per subunit.</text>
</comment>
<dbReference type="CDD" id="cd16962">
    <property type="entry name" value="RuvC"/>
    <property type="match status" value="1"/>
</dbReference>
<keyword evidence="8 13" id="KW-0460">Magnesium</keyword>
<evidence type="ECO:0000256" key="12">
    <source>
        <dbReference type="ARBA" id="ARBA00029354"/>
    </source>
</evidence>
<evidence type="ECO:0000256" key="9">
    <source>
        <dbReference type="ARBA" id="ARBA00023125"/>
    </source>
</evidence>
<keyword evidence="6 13" id="KW-0227">DNA damage</keyword>
<comment type="caution">
    <text evidence="14">The sequence shown here is derived from an EMBL/GenBank/DDBJ whole genome shotgun (WGS) entry which is preliminary data.</text>
</comment>
<proteinExistence type="inferred from homology"/>
<evidence type="ECO:0000256" key="8">
    <source>
        <dbReference type="ARBA" id="ARBA00022842"/>
    </source>
</evidence>
<comment type="subunit">
    <text evidence="13">Homodimer which binds Holliday junction (HJ) DNA. The HJ becomes 2-fold symmetrical on binding to RuvC with unstacked arms; it has a different conformation from HJ DNA in complex with RuvA. In the full resolvosome a probable DNA-RuvA(4)-RuvB(12)-RuvC(2) complex forms which resolves the HJ.</text>
</comment>
<dbReference type="EMBL" id="NOZP01000166">
    <property type="protein sequence ID" value="OYD14328.1"/>
    <property type="molecule type" value="Genomic_DNA"/>
</dbReference>
<dbReference type="Pfam" id="PF02075">
    <property type="entry name" value="RuvC"/>
    <property type="match status" value="1"/>
</dbReference>
<dbReference type="PANTHER" id="PTHR30194:SF3">
    <property type="entry name" value="CROSSOVER JUNCTION ENDODEOXYRIBONUCLEASE RUVC"/>
    <property type="match status" value="1"/>
</dbReference>
<evidence type="ECO:0000256" key="3">
    <source>
        <dbReference type="ARBA" id="ARBA00022722"/>
    </source>
</evidence>
<name>A0A235BPT1_UNCW3</name>
<dbReference type="Gene3D" id="3.30.420.10">
    <property type="entry name" value="Ribonuclease H-like superfamily/Ribonuclease H"/>
    <property type="match status" value="1"/>
</dbReference>
<protein>
    <recommendedName>
        <fullName evidence="13">Crossover junction endodeoxyribonuclease RuvC</fullName>
        <ecNumber evidence="13">3.1.21.10</ecNumber>
    </recommendedName>
    <alternativeName>
        <fullName evidence="13">Holliday junction nuclease RuvC</fullName>
    </alternativeName>
    <alternativeName>
        <fullName evidence="13">Holliday junction resolvase RuvC</fullName>
    </alternativeName>
</protein>
<dbReference type="InterPro" id="IPR002176">
    <property type="entry name" value="X-over_junc_endoDNase_RuvC"/>
</dbReference>
<dbReference type="HAMAP" id="MF_00034">
    <property type="entry name" value="RuvC"/>
    <property type="match status" value="1"/>
</dbReference>
<evidence type="ECO:0000256" key="6">
    <source>
        <dbReference type="ARBA" id="ARBA00022763"/>
    </source>
</evidence>
<dbReference type="GO" id="GO:0000287">
    <property type="term" value="F:magnesium ion binding"/>
    <property type="evidence" value="ECO:0007669"/>
    <property type="project" value="UniProtKB-UniRule"/>
</dbReference>
<keyword evidence="4 13" id="KW-0479">Metal-binding</keyword>
<evidence type="ECO:0000256" key="10">
    <source>
        <dbReference type="ARBA" id="ARBA00023172"/>
    </source>
</evidence>
<feature type="active site" evidence="13">
    <location>
        <position position="152"/>
    </location>
</feature>
<comment type="catalytic activity">
    <reaction evidence="12 13">
        <text>Endonucleolytic cleavage at a junction such as a reciprocal single-stranded crossover between two homologous DNA duplexes (Holliday junction).</text>
        <dbReference type="EC" id="3.1.21.10"/>
    </reaction>
</comment>
<evidence type="ECO:0000256" key="11">
    <source>
        <dbReference type="ARBA" id="ARBA00023204"/>
    </source>
</evidence>